<feature type="region of interest" description="Disordered" evidence="1">
    <location>
        <begin position="49"/>
        <end position="71"/>
    </location>
</feature>
<gene>
    <name evidence="2" type="ORF">Tco_0925147</name>
</gene>
<evidence type="ECO:0000256" key="1">
    <source>
        <dbReference type="SAM" id="MobiDB-lite"/>
    </source>
</evidence>
<evidence type="ECO:0008006" key="4">
    <source>
        <dbReference type="Google" id="ProtNLM"/>
    </source>
</evidence>
<dbReference type="Proteomes" id="UP001151760">
    <property type="component" value="Unassembled WGS sequence"/>
</dbReference>
<reference evidence="2" key="1">
    <citation type="journal article" date="2022" name="Int. J. Mol. Sci.">
        <title>Draft Genome of Tanacetum Coccineum: Genomic Comparison of Closely Related Tanacetum-Family Plants.</title>
        <authorList>
            <person name="Yamashiro T."/>
            <person name="Shiraishi A."/>
            <person name="Nakayama K."/>
            <person name="Satake H."/>
        </authorList>
    </citation>
    <scope>NUCLEOTIDE SEQUENCE</scope>
</reference>
<evidence type="ECO:0000313" key="3">
    <source>
        <dbReference type="Proteomes" id="UP001151760"/>
    </source>
</evidence>
<accession>A0ABQ5D819</accession>
<protein>
    <recommendedName>
        <fullName evidence="4">DUF5641 domain-containing protein</fullName>
    </recommendedName>
</protein>
<evidence type="ECO:0000313" key="2">
    <source>
        <dbReference type="EMBL" id="GJT34728.1"/>
    </source>
</evidence>
<feature type="region of interest" description="Disordered" evidence="1">
    <location>
        <begin position="102"/>
        <end position="121"/>
    </location>
</feature>
<name>A0ABQ5D819_9ASTR</name>
<proteinExistence type="predicted"/>
<dbReference type="EMBL" id="BQNB010014989">
    <property type="protein sequence ID" value="GJT34728.1"/>
    <property type="molecule type" value="Genomic_DNA"/>
</dbReference>
<comment type="caution">
    <text evidence="2">The sequence shown here is derived from an EMBL/GenBank/DDBJ whole genome shotgun (WGS) entry which is preliminary data.</text>
</comment>
<keyword evidence="3" id="KW-1185">Reference proteome</keyword>
<sequence length="121" mass="14280">MEHDEMVKSIFNSGKNKAGKKLKSTWQLRRLRKWWKEWKDEFVNFLLNSQNDPGNRLDPGSYKESPEVEKTDVVQPVNVFEEEEESAENDCELRRRVKGKHVKEFRHTSSPTTTKSPREAC</sequence>
<organism evidence="2 3">
    <name type="scientific">Tanacetum coccineum</name>
    <dbReference type="NCBI Taxonomy" id="301880"/>
    <lineage>
        <taxon>Eukaryota</taxon>
        <taxon>Viridiplantae</taxon>
        <taxon>Streptophyta</taxon>
        <taxon>Embryophyta</taxon>
        <taxon>Tracheophyta</taxon>
        <taxon>Spermatophyta</taxon>
        <taxon>Magnoliopsida</taxon>
        <taxon>eudicotyledons</taxon>
        <taxon>Gunneridae</taxon>
        <taxon>Pentapetalae</taxon>
        <taxon>asterids</taxon>
        <taxon>campanulids</taxon>
        <taxon>Asterales</taxon>
        <taxon>Asteraceae</taxon>
        <taxon>Asteroideae</taxon>
        <taxon>Anthemideae</taxon>
        <taxon>Anthemidinae</taxon>
        <taxon>Tanacetum</taxon>
    </lineage>
</organism>
<reference evidence="2" key="2">
    <citation type="submission" date="2022-01" db="EMBL/GenBank/DDBJ databases">
        <authorList>
            <person name="Yamashiro T."/>
            <person name="Shiraishi A."/>
            <person name="Satake H."/>
            <person name="Nakayama K."/>
        </authorList>
    </citation>
    <scope>NUCLEOTIDE SEQUENCE</scope>
</reference>